<keyword evidence="12" id="KW-1133">Transmembrane helix</keyword>
<evidence type="ECO:0000256" key="9">
    <source>
        <dbReference type="ARBA" id="ARBA00023180"/>
    </source>
</evidence>
<feature type="binding site" evidence="10">
    <location>
        <position position="681"/>
    </location>
    <ligand>
        <name>ATP</name>
        <dbReference type="ChEBI" id="CHEBI:30616"/>
    </ligand>
</feature>
<feature type="domain" description="Protein kinase" evidence="13">
    <location>
        <begin position="653"/>
        <end position="929"/>
    </location>
</feature>
<dbReference type="InterPro" id="IPR011009">
    <property type="entry name" value="Kinase-like_dom_sf"/>
</dbReference>
<dbReference type="FunFam" id="3.80.10.10:FF:000095">
    <property type="entry name" value="LRR receptor-like serine/threonine-protein kinase GSO1"/>
    <property type="match status" value="1"/>
</dbReference>
<accession>A7VM57</accession>
<feature type="region of interest" description="Disordered" evidence="11">
    <location>
        <begin position="922"/>
        <end position="943"/>
    </location>
</feature>
<keyword evidence="7 10" id="KW-0067">ATP-binding</keyword>
<dbReference type="GO" id="GO:0016020">
    <property type="term" value="C:membrane"/>
    <property type="evidence" value="ECO:0007669"/>
    <property type="project" value="UniProtKB-SubCell"/>
</dbReference>
<evidence type="ECO:0000256" key="2">
    <source>
        <dbReference type="ARBA" id="ARBA00022614"/>
    </source>
</evidence>
<dbReference type="PROSITE" id="PS00107">
    <property type="entry name" value="PROTEIN_KINASE_ATP"/>
    <property type="match status" value="1"/>
</dbReference>
<dbReference type="Gene3D" id="3.80.10.10">
    <property type="entry name" value="Ribonuclease Inhibitor"/>
    <property type="match status" value="3"/>
</dbReference>
<gene>
    <name evidence="14" type="primary">CeRLK12</name>
</gene>
<evidence type="ECO:0000259" key="13">
    <source>
        <dbReference type="PROSITE" id="PS50011"/>
    </source>
</evidence>
<dbReference type="PROSITE" id="PS00108">
    <property type="entry name" value="PROTEIN_KINASE_ST"/>
    <property type="match status" value="1"/>
</dbReference>
<name>A7VM57_CLOEH</name>
<dbReference type="PROSITE" id="PS50011">
    <property type="entry name" value="PROTEIN_KINASE_DOM"/>
    <property type="match status" value="1"/>
</dbReference>
<keyword evidence="12" id="KW-0812">Transmembrane</keyword>
<dbReference type="InterPro" id="IPR050647">
    <property type="entry name" value="Plant_LRR-RLKs"/>
</dbReference>
<reference evidence="14" key="1">
    <citation type="journal article" date="2007" name="Gene">
        <title>Multiple receptor-like kinase cDNAs from liverwort Marchantia polymorpha and two charophycean green algae, Closterium ehrenbergii and Nitella axillaris: Extensive gene duplications and gene shufflings in the early evolution of streptophytes.</title>
        <authorList>
            <person name="Sasaki G."/>
            <person name="Katoh K."/>
            <person name="Hirose N."/>
            <person name="Suga H."/>
            <person name="Kuma K."/>
            <person name="Miyata T."/>
            <person name="Su Z.H."/>
        </authorList>
    </citation>
    <scope>NUCLEOTIDE SEQUENCE</scope>
    <source>
        <strain evidence="14">NIES-228</strain>
    </source>
</reference>
<comment type="subcellular location">
    <subcellularLocation>
        <location evidence="1">Membrane</location>
        <topology evidence="1">Single-pass membrane protein</topology>
    </subcellularLocation>
</comment>
<keyword evidence="14" id="KW-0675">Receptor</keyword>
<dbReference type="GO" id="GO:0005524">
    <property type="term" value="F:ATP binding"/>
    <property type="evidence" value="ECO:0007669"/>
    <property type="project" value="UniProtKB-UniRule"/>
</dbReference>
<keyword evidence="5 10" id="KW-0547">Nucleotide-binding</keyword>
<evidence type="ECO:0000256" key="8">
    <source>
        <dbReference type="ARBA" id="ARBA00023136"/>
    </source>
</evidence>
<dbReference type="FunFam" id="3.80.10.10:FF:000041">
    <property type="entry name" value="LRR receptor-like serine/threonine-protein kinase ERECTA"/>
    <property type="match status" value="1"/>
</dbReference>
<evidence type="ECO:0000256" key="1">
    <source>
        <dbReference type="ARBA" id="ARBA00004167"/>
    </source>
</evidence>
<dbReference type="InterPro" id="IPR017441">
    <property type="entry name" value="Protein_kinase_ATP_BS"/>
</dbReference>
<keyword evidence="8 12" id="KW-0472">Membrane</keyword>
<keyword evidence="4" id="KW-0677">Repeat</keyword>
<evidence type="ECO:0000256" key="4">
    <source>
        <dbReference type="ARBA" id="ARBA00022737"/>
    </source>
</evidence>
<feature type="transmembrane region" description="Helical" evidence="12">
    <location>
        <begin position="602"/>
        <end position="624"/>
    </location>
</feature>
<dbReference type="SMART" id="SM00369">
    <property type="entry name" value="LRR_TYP"/>
    <property type="match status" value="6"/>
</dbReference>
<evidence type="ECO:0000256" key="6">
    <source>
        <dbReference type="ARBA" id="ARBA00022777"/>
    </source>
</evidence>
<dbReference type="InterPro" id="IPR000719">
    <property type="entry name" value="Prot_kinase_dom"/>
</dbReference>
<protein>
    <submittedName>
        <fullName evidence="14">Receptor-like kinase</fullName>
    </submittedName>
</protein>
<proteinExistence type="evidence at transcript level"/>
<feature type="compositionally biased region" description="Polar residues" evidence="11">
    <location>
        <begin position="923"/>
        <end position="932"/>
    </location>
</feature>
<dbReference type="Pfam" id="PF00560">
    <property type="entry name" value="LRR_1"/>
    <property type="match status" value="5"/>
</dbReference>
<dbReference type="EMBL" id="AB306563">
    <property type="protein sequence ID" value="BAF79974.1"/>
    <property type="molecule type" value="mRNA"/>
</dbReference>
<dbReference type="InterPro" id="IPR008271">
    <property type="entry name" value="Ser/Thr_kinase_AS"/>
</dbReference>
<keyword evidence="2" id="KW-0433">Leucine-rich repeat</keyword>
<sequence length="961" mass="105138">LQQLFLGRNSLYGNIPTSFTNLQVLEELTLSYNQLSGTLPNAFPTSIMGLRLTGNKFSGPLPSFVGNLKMLNTLLLDNNSFSGEIPQAFSNLDNALDNLALEGNALRGGLETILLDSISELTIGSNKFFSQLPQALTRLTKITYLGIENNSFDGELPTLLASLKTLQILSASNCSFSGLISFTPFSTLTNIQTIQLDGNKLEGNVPKQFFSLGRLTELSLANNRLSKGLPDAVNSSSLLRLNLEGNNISGQLPDFSIWNTTVNNLNLGENSFTGPIPASITTLANLAHLFLQKNHLNGSIPSALLSMTSLKSLVLSGNKISGSILDTVGGLHQLEQLWLAGNMISGSLPTSVGLLTNLKQLWLDDNNITGQLPSSLCSISGLHLLSVRNNRMFGELPSCIFNLTALSQLDLSKNYFYGAINRNFRGMNPASGILNLAHNYFYGPPLLFASGYMLCPSTSLPAISPRIPELYTRKPPTNRDRSSLLIQRNDSVTLGAYANSLASVRGNCLLRFATPECENGEEQRSVEECVSFCKVTEAGPCNGLGRCVPAYALPSNFSASTSQTAPFMCICDDPYVASEDGLSCILAKFVSQPGSRLSTGEIVAIVLFCIIGLCTFALVIYFQLRTKRQSHLKDLDVCQAFRLADVVRATGNWAEENKLGEGGFAAVYRGTSPQGQLWAVKRMKLMSNDFEREVRVMATLNHPNLVRLLGYCRDINTENAHQEQILIYEFVPNHDLSHHLNKSEVALTFKQRLQIAIGAAEGFAYLHSFDTPIVHRDIKPSNILITDKYEAKVADFGLLKQLNEGSSLDVTRVAGTPGYVDPEYNRTMKITPKSDVYSFGIVLLELASAQSVGIDELHIAEWAFKMMQTYNITSLKDPRMEAPEEAVVDVVDIALDCVKVPSNRRPDMKDVARRLTQVVATHGPQTPLLTRTSDAENDQPHRSLDGDLELVYRAVAPRVSS</sequence>
<dbReference type="Gene3D" id="1.10.510.10">
    <property type="entry name" value="Transferase(Phosphotransferase) domain 1"/>
    <property type="match status" value="1"/>
</dbReference>
<dbReference type="PANTHER" id="PTHR48056:SF81">
    <property type="entry name" value="RECEPTOR PROTEIN-TYROSINE KINASE CEPR1"/>
    <property type="match status" value="1"/>
</dbReference>
<dbReference type="SUPFAM" id="SSF52058">
    <property type="entry name" value="L domain-like"/>
    <property type="match status" value="2"/>
</dbReference>
<dbReference type="InterPro" id="IPR003591">
    <property type="entry name" value="Leu-rich_rpt_typical-subtyp"/>
</dbReference>
<dbReference type="AlphaFoldDB" id="A7VM57"/>
<dbReference type="Pfam" id="PF00069">
    <property type="entry name" value="Pkinase"/>
    <property type="match status" value="1"/>
</dbReference>
<evidence type="ECO:0000313" key="14">
    <source>
        <dbReference type="EMBL" id="BAF79974.1"/>
    </source>
</evidence>
<dbReference type="PANTHER" id="PTHR48056">
    <property type="entry name" value="LRR RECEPTOR-LIKE SERINE/THREONINE-PROTEIN KINASE-RELATED"/>
    <property type="match status" value="1"/>
</dbReference>
<dbReference type="GO" id="GO:0004672">
    <property type="term" value="F:protein kinase activity"/>
    <property type="evidence" value="ECO:0007669"/>
    <property type="project" value="InterPro"/>
</dbReference>
<evidence type="ECO:0000256" key="3">
    <source>
        <dbReference type="ARBA" id="ARBA00022679"/>
    </source>
</evidence>
<organism evidence="14">
    <name type="scientific">Closterium ehrenbergii</name>
    <name type="common">Green alga</name>
    <dbReference type="NCBI Taxonomy" id="102165"/>
    <lineage>
        <taxon>Eukaryota</taxon>
        <taxon>Viridiplantae</taxon>
        <taxon>Streptophyta</taxon>
        <taxon>Zygnematophyceae</taxon>
        <taxon>Zygnematophycidae</taxon>
        <taxon>Desmidiales</taxon>
        <taxon>Closteriaceae</taxon>
        <taxon>Closterium</taxon>
    </lineage>
</organism>
<dbReference type="SMART" id="SM00220">
    <property type="entry name" value="S_TKc"/>
    <property type="match status" value="1"/>
</dbReference>
<keyword evidence="6 14" id="KW-0418">Kinase</keyword>
<dbReference type="Gene3D" id="3.30.200.20">
    <property type="entry name" value="Phosphorylase Kinase, domain 1"/>
    <property type="match status" value="1"/>
</dbReference>
<dbReference type="InterPro" id="IPR032675">
    <property type="entry name" value="LRR_dom_sf"/>
</dbReference>
<feature type="non-terminal residue" evidence="14">
    <location>
        <position position="1"/>
    </location>
</feature>
<evidence type="ECO:0000256" key="12">
    <source>
        <dbReference type="SAM" id="Phobius"/>
    </source>
</evidence>
<evidence type="ECO:0000256" key="7">
    <source>
        <dbReference type="ARBA" id="ARBA00022840"/>
    </source>
</evidence>
<evidence type="ECO:0000256" key="5">
    <source>
        <dbReference type="ARBA" id="ARBA00022741"/>
    </source>
</evidence>
<keyword evidence="3" id="KW-0808">Transferase</keyword>
<evidence type="ECO:0000256" key="10">
    <source>
        <dbReference type="PROSITE-ProRule" id="PRU10141"/>
    </source>
</evidence>
<evidence type="ECO:0000256" key="11">
    <source>
        <dbReference type="SAM" id="MobiDB-lite"/>
    </source>
</evidence>
<dbReference type="InterPro" id="IPR001611">
    <property type="entry name" value="Leu-rich_rpt"/>
</dbReference>
<dbReference type="SUPFAM" id="SSF56112">
    <property type="entry name" value="Protein kinase-like (PK-like)"/>
    <property type="match status" value="1"/>
</dbReference>
<keyword evidence="9" id="KW-0325">Glycoprotein</keyword>
<dbReference type="SMART" id="SM00365">
    <property type="entry name" value="LRR_SD22"/>
    <property type="match status" value="4"/>
</dbReference>